<accession>A0A0C6F6G4</accession>
<name>A0A0C6F6G4_9HYPH</name>
<protein>
    <submittedName>
        <fullName evidence="2">Uncharacterized protein</fullName>
    </submittedName>
</protein>
<keyword evidence="1" id="KW-0732">Signal</keyword>
<sequence length="128" mass="13826">MRLPATSLALLVLATGTAALAAGAAAAEPLPVDETTYVERSLNRDATLTVEHPPVPRNPRGRRAARSAEIAGFCRDGGVIRRRGENGEIILRQRELCDSIAPRTLYPGHVDPRPTWPAERVVVVRTKG</sequence>
<dbReference type="RefSeq" id="WP_060849078.1">
    <property type="nucleotide sequence ID" value="NZ_AP014704.1"/>
</dbReference>
<dbReference type="Proteomes" id="UP000061432">
    <property type="component" value="Chromosome"/>
</dbReference>
<evidence type="ECO:0000313" key="2">
    <source>
        <dbReference type="EMBL" id="BAQ48316.1"/>
    </source>
</evidence>
<evidence type="ECO:0000256" key="1">
    <source>
        <dbReference type="SAM" id="SignalP"/>
    </source>
</evidence>
<organism evidence="2 3">
    <name type="scientific">Methylobacterium aquaticum</name>
    <dbReference type="NCBI Taxonomy" id="270351"/>
    <lineage>
        <taxon>Bacteria</taxon>
        <taxon>Pseudomonadati</taxon>
        <taxon>Pseudomonadota</taxon>
        <taxon>Alphaproteobacteria</taxon>
        <taxon>Hyphomicrobiales</taxon>
        <taxon>Methylobacteriaceae</taxon>
        <taxon>Methylobacterium</taxon>
    </lineage>
</organism>
<feature type="chain" id="PRO_5002189058" evidence="1">
    <location>
        <begin position="22"/>
        <end position="128"/>
    </location>
</feature>
<gene>
    <name evidence="2" type="ORF">Maq22A_c27420</name>
</gene>
<reference evidence="2 3" key="1">
    <citation type="journal article" date="2015" name="Genome Announc.">
        <title>Complete Genome Sequence of Methylobacterium aquaticum Strain 22A, Isolated from Racomitrium japonicum Moss.</title>
        <authorList>
            <person name="Tani A."/>
            <person name="Ogura Y."/>
            <person name="Hayashi T."/>
            <person name="Kimbara K."/>
        </authorList>
    </citation>
    <scope>NUCLEOTIDE SEQUENCE [LARGE SCALE GENOMIC DNA]</scope>
    <source>
        <strain evidence="2 3">MA-22A</strain>
    </source>
</reference>
<reference evidence="3" key="2">
    <citation type="submission" date="2015-01" db="EMBL/GenBank/DDBJ databases">
        <title>Complete genome sequence of Methylobacterium aquaticum strain 22A.</title>
        <authorList>
            <person name="Tani A."/>
            <person name="Ogura Y."/>
            <person name="Hayashi T."/>
        </authorList>
    </citation>
    <scope>NUCLEOTIDE SEQUENCE [LARGE SCALE GENOMIC DNA]</scope>
    <source>
        <strain evidence="3">MA-22A</strain>
    </source>
</reference>
<proteinExistence type="predicted"/>
<dbReference type="STRING" id="270351.Maq22A_c27420"/>
<dbReference type="PATRIC" id="fig|270351.10.peg.5255"/>
<evidence type="ECO:0000313" key="3">
    <source>
        <dbReference type="Proteomes" id="UP000061432"/>
    </source>
</evidence>
<feature type="signal peptide" evidence="1">
    <location>
        <begin position="1"/>
        <end position="21"/>
    </location>
</feature>
<dbReference type="AlphaFoldDB" id="A0A0C6F6G4"/>
<dbReference type="EMBL" id="AP014704">
    <property type="protein sequence ID" value="BAQ48316.1"/>
    <property type="molecule type" value="Genomic_DNA"/>
</dbReference>
<dbReference type="KEGG" id="maqu:Maq22A_c27420"/>
<dbReference type="OrthoDB" id="7996083at2"/>